<gene>
    <name evidence="2" type="ORF">L602_001800000570</name>
</gene>
<comment type="caution">
    <text evidence="2">The sequence shown here is derived from an EMBL/GenBank/DDBJ whole genome shotgun (WGS) entry which is preliminary data.</text>
</comment>
<dbReference type="Proteomes" id="UP000318141">
    <property type="component" value="Unassembled WGS sequence"/>
</dbReference>
<dbReference type="EMBL" id="VLJN01000010">
    <property type="protein sequence ID" value="TWG87248.1"/>
    <property type="molecule type" value="Genomic_DNA"/>
</dbReference>
<feature type="region of interest" description="Disordered" evidence="1">
    <location>
        <begin position="94"/>
        <end position="114"/>
    </location>
</feature>
<dbReference type="Pfam" id="PF11142">
    <property type="entry name" value="DUF2917"/>
    <property type="match status" value="1"/>
</dbReference>
<name>A0A562BPN5_9BURK</name>
<dbReference type="InterPro" id="IPR021317">
    <property type="entry name" value="DUF2917"/>
</dbReference>
<evidence type="ECO:0000313" key="3">
    <source>
        <dbReference type="Proteomes" id="UP000318141"/>
    </source>
</evidence>
<evidence type="ECO:0008006" key="4">
    <source>
        <dbReference type="Google" id="ProtNLM"/>
    </source>
</evidence>
<evidence type="ECO:0000256" key="1">
    <source>
        <dbReference type="SAM" id="MobiDB-lite"/>
    </source>
</evidence>
<evidence type="ECO:0000313" key="2">
    <source>
        <dbReference type="EMBL" id="TWG87248.1"/>
    </source>
</evidence>
<reference evidence="2 3" key="1">
    <citation type="submission" date="2019-07" db="EMBL/GenBank/DDBJ databases">
        <title>Genome sequencing of lignin-degrading bacterial isolates.</title>
        <authorList>
            <person name="Gladden J."/>
        </authorList>
    </citation>
    <scope>NUCLEOTIDE SEQUENCE [LARGE SCALE GENOMIC DNA]</scope>
    <source>
        <strain evidence="2 3">J11</strain>
    </source>
</reference>
<keyword evidence="3" id="KW-1185">Reference proteome</keyword>
<proteinExistence type="predicted"/>
<sequence>MRATTVLDIQRNGMLDREPCRIEMAAGHTLVCVHGLAWLTLESRDVCRARRDIVLSAGERFAARRSLVAFVSALGSAPARIALHRYAAGIDEAASGDGLNAGRTDAASSSSMCA</sequence>
<accession>A0A562BPN5</accession>
<dbReference type="AlphaFoldDB" id="A0A562BPN5"/>
<protein>
    <recommendedName>
        <fullName evidence="4">DUF2917 family protein</fullName>
    </recommendedName>
</protein>
<organism evidence="2 3">
    <name type="scientific">Cupriavidus gilardii J11</name>
    <dbReference type="NCBI Taxonomy" id="936133"/>
    <lineage>
        <taxon>Bacteria</taxon>
        <taxon>Pseudomonadati</taxon>
        <taxon>Pseudomonadota</taxon>
        <taxon>Betaproteobacteria</taxon>
        <taxon>Burkholderiales</taxon>
        <taxon>Burkholderiaceae</taxon>
        <taxon>Cupriavidus</taxon>
    </lineage>
</organism>